<dbReference type="CDD" id="cd05233">
    <property type="entry name" value="SDR_c"/>
    <property type="match status" value="1"/>
</dbReference>
<dbReference type="RefSeq" id="WP_046137776.1">
    <property type="nucleotide sequence ID" value="NZ_LANJ01000001.1"/>
</dbReference>
<dbReference type="InterPro" id="IPR036291">
    <property type="entry name" value="NAD(P)-bd_dom_sf"/>
</dbReference>
<dbReference type="PRINTS" id="PR00081">
    <property type="entry name" value="GDHRDH"/>
</dbReference>
<keyword evidence="3" id="KW-1185">Reference proteome</keyword>
<sequence length="254" mass="26063">MDLGLKGKTVVVTGASSGIGRATALTFAAEGARVAITYSGSKDRADAVVETIAAAGGEALAVHLDLADAKTIDSAFAEARTRLGPIDVLIANAVAQPEWRSFTDTPLDEWLNDVTINLEGTIRTIAVALPDLRANAGRLVIISSGSASEGLPNGTAYLTAKTALEGFARSLAWEVGKDGLLVNTVAPGVTLTHPAVGDGQLKRDALAAKIPSGKLSQPEDVAGLILFLGSFANTNMTGEIMREGSSNGRSSHIG</sequence>
<dbReference type="Gene3D" id="3.40.50.720">
    <property type="entry name" value="NAD(P)-binding Rossmann-like Domain"/>
    <property type="match status" value="1"/>
</dbReference>
<dbReference type="InterPro" id="IPR050259">
    <property type="entry name" value="SDR"/>
</dbReference>
<dbReference type="STRING" id="1293439.WH87_00445"/>
<evidence type="ECO:0008006" key="4">
    <source>
        <dbReference type="Google" id="ProtNLM"/>
    </source>
</evidence>
<gene>
    <name evidence="2" type="ORF">WH87_00445</name>
</gene>
<dbReference type="OrthoDB" id="9809287at2"/>
<dbReference type="SUPFAM" id="SSF51735">
    <property type="entry name" value="NAD(P)-binding Rossmann-fold domains"/>
    <property type="match status" value="1"/>
</dbReference>
<comment type="caution">
    <text evidence="2">The sequence shown here is derived from an EMBL/GenBank/DDBJ whole genome shotgun (WGS) entry which is preliminary data.</text>
</comment>
<accession>A0A0F5QKC2</accession>
<dbReference type="Pfam" id="PF13561">
    <property type="entry name" value="adh_short_C2"/>
    <property type="match status" value="1"/>
</dbReference>
<dbReference type="AlphaFoldDB" id="A0A0F5QKC2"/>
<name>A0A0F5QKC2_9HYPH</name>
<dbReference type="Proteomes" id="UP000033411">
    <property type="component" value="Unassembled WGS sequence"/>
</dbReference>
<evidence type="ECO:0000256" key="1">
    <source>
        <dbReference type="ARBA" id="ARBA00006484"/>
    </source>
</evidence>
<dbReference type="EMBL" id="LANJ01000001">
    <property type="protein sequence ID" value="KKC41457.1"/>
    <property type="molecule type" value="Genomic_DNA"/>
</dbReference>
<reference evidence="2 3" key="1">
    <citation type="submission" date="2015-03" db="EMBL/GenBank/DDBJ databases">
        <authorList>
            <person name="Lepp D."/>
            <person name="Hassan Y.I."/>
            <person name="Li X.-Z."/>
            <person name="Zhou T."/>
        </authorList>
    </citation>
    <scope>NUCLEOTIDE SEQUENCE [LARGE SCALE GENOMIC DNA]</scope>
    <source>
        <strain evidence="2 3">E84</strain>
    </source>
</reference>
<dbReference type="FunFam" id="3.40.50.720:FF:000084">
    <property type="entry name" value="Short-chain dehydrogenase reductase"/>
    <property type="match status" value="1"/>
</dbReference>
<evidence type="ECO:0000313" key="2">
    <source>
        <dbReference type="EMBL" id="KKC41457.1"/>
    </source>
</evidence>
<protein>
    <recommendedName>
        <fullName evidence="4">Short-chain dehydrogenase</fullName>
    </recommendedName>
</protein>
<organism evidence="2 3">
    <name type="scientific">Devosia epidermidihirudinis</name>
    <dbReference type="NCBI Taxonomy" id="1293439"/>
    <lineage>
        <taxon>Bacteria</taxon>
        <taxon>Pseudomonadati</taxon>
        <taxon>Pseudomonadota</taxon>
        <taxon>Alphaproteobacteria</taxon>
        <taxon>Hyphomicrobiales</taxon>
        <taxon>Devosiaceae</taxon>
        <taxon>Devosia</taxon>
    </lineage>
</organism>
<comment type="similarity">
    <text evidence="1">Belongs to the short-chain dehydrogenases/reductases (SDR) family.</text>
</comment>
<proteinExistence type="inferred from homology"/>
<dbReference type="InterPro" id="IPR002347">
    <property type="entry name" value="SDR_fam"/>
</dbReference>
<evidence type="ECO:0000313" key="3">
    <source>
        <dbReference type="Proteomes" id="UP000033411"/>
    </source>
</evidence>
<dbReference type="PANTHER" id="PTHR42879">
    <property type="entry name" value="3-OXOACYL-(ACYL-CARRIER-PROTEIN) REDUCTASE"/>
    <property type="match status" value="1"/>
</dbReference>
<dbReference type="PATRIC" id="fig|1293439.3.peg.96"/>
<dbReference type="PANTHER" id="PTHR42879:SF2">
    <property type="entry name" value="3-OXOACYL-[ACYL-CARRIER-PROTEIN] REDUCTASE FABG"/>
    <property type="match status" value="1"/>
</dbReference>